<feature type="transmembrane region" description="Helical" evidence="1">
    <location>
        <begin position="22"/>
        <end position="39"/>
    </location>
</feature>
<keyword evidence="3" id="KW-1185">Reference proteome</keyword>
<reference evidence="2" key="1">
    <citation type="submission" date="2010-06" db="EMBL/GenBank/DDBJ databases">
        <authorList>
            <person name="Muzny D."/>
            <person name="Qin X."/>
            <person name="Buhay C."/>
            <person name="Dugan-Rocha S."/>
            <person name="Ding Y."/>
            <person name="Chen G."/>
            <person name="Hawes A."/>
            <person name="Holder M."/>
            <person name="Jhangiani S."/>
            <person name="Johnson A."/>
            <person name="Khan Z."/>
            <person name="Li Z."/>
            <person name="Liu W."/>
            <person name="Liu X."/>
            <person name="Perez L."/>
            <person name="Shen H."/>
            <person name="Wang Q."/>
            <person name="Watt J."/>
            <person name="Xi L."/>
            <person name="Xin Y."/>
            <person name="Zhou J."/>
            <person name="Deng J."/>
            <person name="Jiang H."/>
            <person name="Liu Y."/>
            <person name="Qu J."/>
            <person name="Song X.-Z."/>
            <person name="Zhang L."/>
            <person name="Villasana D."/>
            <person name="Johnson A."/>
            <person name="Liu J."/>
            <person name="Liyanage D."/>
            <person name="Lorensuhewa L."/>
            <person name="Robinson T."/>
            <person name="Song A."/>
            <person name="Song B.-B."/>
            <person name="Dinh H."/>
            <person name="Thornton R."/>
            <person name="Coyle M."/>
            <person name="Francisco L."/>
            <person name="Jackson L."/>
            <person name="Javaid M."/>
            <person name="Korchina V."/>
            <person name="Kovar C."/>
            <person name="Mata R."/>
            <person name="Mathew T."/>
            <person name="Ngo R."/>
            <person name="Nguyen L."/>
            <person name="Nguyen N."/>
            <person name="Okwuonu G."/>
            <person name="Ongeri F."/>
            <person name="Pham C."/>
            <person name="Simmons D."/>
            <person name="Wilczek-Boney K."/>
            <person name="Hale W."/>
            <person name="Jakkamsetti A."/>
            <person name="Pham P."/>
            <person name="Ruth R."/>
            <person name="San Lucas F."/>
            <person name="Warren J."/>
            <person name="Zhang J."/>
            <person name="Zhao Z."/>
            <person name="Zhou C."/>
            <person name="Zhu D."/>
            <person name="Lee S."/>
            <person name="Bess C."/>
            <person name="Blankenburg K."/>
            <person name="Forbes L."/>
            <person name="Fu Q."/>
            <person name="Gubbala S."/>
            <person name="Hirani K."/>
            <person name="Jayaseelan J.C."/>
            <person name="Lara F."/>
            <person name="Munidasa M."/>
            <person name="Palculict T."/>
            <person name="Patil S."/>
            <person name="Pu L.-L."/>
            <person name="Saada N."/>
            <person name="Tang L."/>
            <person name="Weissenberger G."/>
            <person name="Zhu Y."/>
            <person name="Hemphill L."/>
            <person name="Shang Y."/>
            <person name="Youmans B."/>
            <person name="Ayvaz T."/>
            <person name="Ross M."/>
            <person name="Santibanez J."/>
            <person name="Aqrawi P."/>
            <person name="Gross S."/>
            <person name="Joshi V."/>
            <person name="Fowler G."/>
            <person name="Nazareth L."/>
            <person name="Reid J."/>
            <person name="Worley K."/>
            <person name="Petrosino J."/>
            <person name="Highlander S."/>
            <person name="Gibbs R."/>
        </authorList>
    </citation>
    <scope>NUCLEOTIDE SEQUENCE [LARGE SCALE GENOMIC DNA]</scope>
    <source>
        <strain evidence="2">DSM 20601</strain>
    </source>
</reference>
<protein>
    <submittedName>
        <fullName evidence="2">Uncharacterized protein</fullName>
    </submittedName>
</protein>
<dbReference type="HOGENOM" id="CLU_3154460_0_0_9"/>
<name>D7UUR8_LISGR</name>
<evidence type="ECO:0000313" key="3">
    <source>
        <dbReference type="Proteomes" id="UP000010119"/>
    </source>
</evidence>
<keyword evidence="1" id="KW-0812">Transmembrane</keyword>
<keyword evidence="1" id="KW-1133">Transmembrane helix</keyword>
<dbReference type="AlphaFoldDB" id="D7UUR8"/>
<keyword evidence="1" id="KW-0472">Membrane</keyword>
<dbReference type="Proteomes" id="UP000010119">
    <property type="component" value="Unassembled WGS sequence"/>
</dbReference>
<sequence>MEKIFNSDTIGIQNEKKVIGKGSFSFLYLILGILWAFTWKDKRLEIKY</sequence>
<organism evidence="2 3">
    <name type="scientific">Listeria grayi DSM 20601</name>
    <dbReference type="NCBI Taxonomy" id="525367"/>
    <lineage>
        <taxon>Bacteria</taxon>
        <taxon>Bacillati</taxon>
        <taxon>Bacillota</taxon>
        <taxon>Bacilli</taxon>
        <taxon>Bacillales</taxon>
        <taxon>Listeriaceae</taxon>
        <taxon>Listeria</taxon>
    </lineage>
</organism>
<dbReference type="EMBL" id="ACCR02000002">
    <property type="protein sequence ID" value="EFI84994.1"/>
    <property type="molecule type" value="Genomic_DNA"/>
</dbReference>
<evidence type="ECO:0000256" key="1">
    <source>
        <dbReference type="SAM" id="Phobius"/>
    </source>
</evidence>
<accession>D7UUR8</accession>
<gene>
    <name evidence="2" type="ORF">HMPREF0556_10193</name>
</gene>
<proteinExistence type="predicted"/>
<comment type="caution">
    <text evidence="2">The sequence shown here is derived from an EMBL/GenBank/DDBJ whole genome shotgun (WGS) entry which is preliminary data.</text>
</comment>
<evidence type="ECO:0000313" key="2">
    <source>
        <dbReference type="EMBL" id="EFI84994.1"/>
    </source>
</evidence>